<proteinExistence type="predicted"/>
<evidence type="ECO:0000256" key="1">
    <source>
        <dbReference type="SAM" id="Phobius"/>
    </source>
</evidence>
<keyword evidence="1" id="KW-0472">Membrane</keyword>
<dbReference type="PANTHER" id="PTHR33994:SF17">
    <property type="entry name" value="OS01G0655600 PROTEIN"/>
    <property type="match status" value="1"/>
</dbReference>
<name>J3L2G2_ORYBR</name>
<evidence type="ECO:0000313" key="2">
    <source>
        <dbReference type="EnsemblPlants" id="OB01G34180.1"/>
    </source>
</evidence>
<evidence type="ECO:0000313" key="3">
    <source>
        <dbReference type="Proteomes" id="UP000006038"/>
    </source>
</evidence>
<dbReference type="OMA" id="CDTATIF"/>
<accession>J3L2G2</accession>
<dbReference type="Gramene" id="OB01G34180.1">
    <property type="protein sequence ID" value="OB01G34180.1"/>
    <property type="gene ID" value="OB01G34180"/>
</dbReference>
<keyword evidence="3" id="KW-1185">Reference proteome</keyword>
<reference evidence="2" key="1">
    <citation type="journal article" date="2013" name="Nat. Commun.">
        <title>Whole-genome sequencing of Oryza brachyantha reveals mechanisms underlying Oryza genome evolution.</title>
        <authorList>
            <person name="Chen J."/>
            <person name="Huang Q."/>
            <person name="Gao D."/>
            <person name="Wang J."/>
            <person name="Lang Y."/>
            <person name="Liu T."/>
            <person name="Li B."/>
            <person name="Bai Z."/>
            <person name="Luis Goicoechea J."/>
            <person name="Liang C."/>
            <person name="Chen C."/>
            <person name="Zhang W."/>
            <person name="Sun S."/>
            <person name="Liao Y."/>
            <person name="Zhang X."/>
            <person name="Yang L."/>
            <person name="Song C."/>
            <person name="Wang M."/>
            <person name="Shi J."/>
            <person name="Liu G."/>
            <person name="Liu J."/>
            <person name="Zhou H."/>
            <person name="Zhou W."/>
            <person name="Yu Q."/>
            <person name="An N."/>
            <person name="Chen Y."/>
            <person name="Cai Q."/>
            <person name="Wang B."/>
            <person name="Liu B."/>
            <person name="Min J."/>
            <person name="Huang Y."/>
            <person name="Wu H."/>
            <person name="Li Z."/>
            <person name="Zhang Y."/>
            <person name="Yin Y."/>
            <person name="Song W."/>
            <person name="Jiang J."/>
            <person name="Jackson S.A."/>
            <person name="Wing R.A."/>
            <person name="Wang J."/>
            <person name="Chen M."/>
        </authorList>
    </citation>
    <scope>NUCLEOTIDE SEQUENCE [LARGE SCALE GENOMIC DNA]</scope>
    <source>
        <strain evidence="2">cv. IRGC 101232</strain>
    </source>
</reference>
<sequence length="213" mass="22900">MVDPPGGRLLDEAGKIRRIAGDIALSVFGGIFTGCIIIMVLQAFINSRAAPHFFLRIVGVEGLDPSAASSPTADADHVAPPAFRLAIDVAGVREGYAACVGGNCPSMLRVSFHGMVLAWGAVPPFCIDGKQLRQQGRDGAADGVAAVYARAESAVLREELHGMIRSEQHIMGKVNFDVDGYVARLGYLRCKTHFFEGEQSPLYSCEVRKAYIY</sequence>
<dbReference type="Proteomes" id="UP000006038">
    <property type="component" value="Chromosome 1"/>
</dbReference>
<dbReference type="eggNOG" id="ENOG502R3KY">
    <property type="taxonomic scope" value="Eukaryota"/>
</dbReference>
<reference evidence="2" key="2">
    <citation type="submission" date="2013-04" db="UniProtKB">
        <authorList>
            <consortium name="EnsemblPlants"/>
        </authorList>
    </citation>
    <scope>IDENTIFICATION</scope>
</reference>
<dbReference type="AlphaFoldDB" id="J3L2G2"/>
<dbReference type="EnsemblPlants" id="OB01G34180.1">
    <property type="protein sequence ID" value="OB01G34180.1"/>
    <property type="gene ID" value="OB01G34180"/>
</dbReference>
<feature type="transmembrane region" description="Helical" evidence="1">
    <location>
        <begin position="23"/>
        <end position="45"/>
    </location>
</feature>
<dbReference type="HOGENOM" id="CLU_092955_0_0_1"/>
<organism evidence="2">
    <name type="scientific">Oryza brachyantha</name>
    <name type="common">malo sina</name>
    <dbReference type="NCBI Taxonomy" id="4533"/>
    <lineage>
        <taxon>Eukaryota</taxon>
        <taxon>Viridiplantae</taxon>
        <taxon>Streptophyta</taxon>
        <taxon>Embryophyta</taxon>
        <taxon>Tracheophyta</taxon>
        <taxon>Spermatophyta</taxon>
        <taxon>Magnoliopsida</taxon>
        <taxon>Liliopsida</taxon>
        <taxon>Poales</taxon>
        <taxon>Poaceae</taxon>
        <taxon>BOP clade</taxon>
        <taxon>Oryzoideae</taxon>
        <taxon>Oryzeae</taxon>
        <taxon>Oryzinae</taxon>
        <taxon>Oryza</taxon>
    </lineage>
</organism>
<keyword evidence="1" id="KW-0812">Transmembrane</keyword>
<dbReference type="PANTHER" id="PTHR33994">
    <property type="entry name" value="OS04G0515000 PROTEIN"/>
    <property type="match status" value="1"/>
</dbReference>
<protein>
    <submittedName>
        <fullName evidence="2">Uncharacterized protein</fullName>
    </submittedName>
</protein>
<keyword evidence="1" id="KW-1133">Transmembrane helix</keyword>